<dbReference type="PANTHER" id="PTHR30097:SF4">
    <property type="entry name" value="SLR6042 PROTEIN"/>
    <property type="match status" value="1"/>
</dbReference>
<reference evidence="6" key="1">
    <citation type="submission" date="2018-05" db="EMBL/GenBank/DDBJ databases">
        <title>Pseudarcicella sp. HME7025 Genome sequencing and assembly.</title>
        <authorList>
            <person name="Kim H."/>
            <person name="Kang H."/>
            <person name="Joh K."/>
        </authorList>
    </citation>
    <scope>NUCLEOTIDE SEQUENCE [LARGE SCALE GENOMIC DNA]</scope>
    <source>
        <strain evidence="6">HME7025</strain>
    </source>
</reference>
<evidence type="ECO:0000313" key="6">
    <source>
        <dbReference type="Proteomes" id="UP000245468"/>
    </source>
</evidence>
<feature type="domain" description="CusB-like beta-barrel" evidence="3">
    <location>
        <begin position="211"/>
        <end position="285"/>
    </location>
</feature>
<keyword evidence="2" id="KW-0813">Transport</keyword>
<dbReference type="FunFam" id="2.40.30.170:FF:000010">
    <property type="entry name" value="Efflux RND transporter periplasmic adaptor subunit"/>
    <property type="match status" value="1"/>
</dbReference>
<evidence type="ECO:0000256" key="2">
    <source>
        <dbReference type="ARBA" id="ARBA00022448"/>
    </source>
</evidence>
<dbReference type="GO" id="GO:0015679">
    <property type="term" value="P:plasma membrane copper ion transport"/>
    <property type="evidence" value="ECO:0007669"/>
    <property type="project" value="TreeGrafter"/>
</dbReference>
<evidence type="ECO:0000259" key="4">
    <source>
        <dbReference type="Pfam" id="PF25973"/>
    </source>
</evidence>
<dbReference type="NCBIfam" id="TIGR01730">
    <property type="entry name" value="RND_mfp"/>
    <property type="match status" value="1"/>
</dbReference>
<evidence type="ECO:0000259" key="3">
    <source>
        <dbReference type="Pfam" id="PF25954"/>
    </source>
</evidence>
<dbReference type="EMBL" id="CP029346">
    <property type="protein sequence ID" value="AWL10056.1"/>
    <property type="molecule type" value="Genomic_DNA"/>
</dbReference>
<dbReference type="GO" id="GO:0030313">
    <property type="term" value="C:cell envelope"/>
    <property type="evidence" value="ECO:0007669"/>
    <property type="project" value="TreeGrafter"/>
</dbReference>
<organism evidence="5 6">
    <name type="scientific">Aquirufa nivalisilvae</name>
    <dbReference type="NCBI Taxonomy" id="2516557"/>
    <lineage>
        <taxon>Bacteria</taxon>
        <taxon>Pseudomonadati</taxon>
        <taxon>Bacteroidota</taxon>
        <taxon>Cytophagia</taxon>
        <taxon>Cytophagales</taxon>
        <taxon>Flectobacillaceae</taxon>
        <taxon>Aquirufa</taxon>
    </lineage>
</organism>
<evidence type="ECO:0000256" key="1">
    <source>
        <dbReference type="ARBA" id="ARBA00009477"/>
    </source>
</evidence>
<dbReference type="AlphaFoldDB" id="A0A2S2DXH6"/>
<proteinExistence type="inferred from homology"/>
<dbReference type="InterPro" id="IPR006143">
    <property type="entry name" value="RND_pump_MFP"/>
</dbReference>
<dbReference type="OrthoDB" id="9806939at2"/>
<dbReference type="Gene3D" id="2.40.30.170">
    <property type="match status" value="1"/>
</dbReference>
<accession>A0A2S2DXH6</accession>
<dbReference type="RefSeq" id="WP_109323985.1">
    <property type="nucleotide sequence ID" value="NZ_CP029346.1"/>
</dbReference>
<dbReference type="KEGG" id="psez:HME7025_02208"/>
<protein>
    <submittedName>
        <fullName evidence="5">Cobalt-zinc-cadmium resistance protein CzcB</fullName>
    </submittedName>
</protein>
<dbReference type="Gene3D" id="2.40.50.100">
    <property type="match status" value="1"/>
</dbReference>
<sequence length="360" mass="40540">MKNVVLMAFAATFLMLSCNKENTESDKAVAFRLSDTMMARCEFYSADLQEVKNEIRLFGKIQADNNKLAQIYSIVGGNVIKINAELGDYVKKGQVLAVIRSGEVAGYERDRLDALGDVAVAEKNLQVARDLYKSKLSSEKDVVAADRELDRQKAELARINEVFSIYNLKKGSIYNVTASMSGFIVQKEISPNEQIRPDKSDALFSIAEINEVWAMANVNESDIPKVQVGYEADVRTLSYPDEVYQGKIDKIFSAIDPETKAMKVRVRIPNANYKLKPEMNAMVDVRFSEHSQMIAVPSSSVIFDKSKNWVMIFKDRANIETRQVEVYRQLGNVTYIQHGLQKGEKVISKNGMLIYDALND</sequence>
<dbReference type="Proteomes" id="UP000245468">
    <property type="component" value="Chromosome"/>
</dbReference>
<comment type="similarity">
    <text evidence="1">Belongs to the membrane fusion protein (MFP) (TC 8.A.1) family.</text>
</comment>
<gene>
    <name evidence="5" type="ORF">HME7025_02208</name>
</gene>
<dbReference type="InterPro" id="IPR051909">
    <property type="entry name" value="MFP_Cation_Efflux"/>
</dbReference>
<dbReference type="Pfam" id="PF25973">
    <property type="entry name" value="BSH_CzcB"/>
    <property type="match status" value="1"/>
</dbReference>
<dbReference type="InterPro" id="IPR058647">
    <property type="entry name" value="BSH_CzcB-like"/>
</dbReference>
<keyword evidence="6" id="KW-1185">Reference proteome</keyword>
<name>A0A2S2DXH6_9BACT</name>
<dbReference type="GO" id="GO:0022857">
    <property type="term" value="F:transmembrane transporter activity"/>
    <property type="evidence" value="ECO:0007669"/>
    <property type="project" value="InterPro"/>
</dbReference>
<dbReference type="SUPFAM" id="SSF111369">
    <property type="entry name" value="HlyD-like secretion proteins"/>
    <property type="match status" value="1"/>
</dbReference>
<dbReference type="PANTHER" id="PTHR30097">
    <property type="entry name" value="CATION EFFLUX SYSTEM PROTEIN CUSB"/>
    <property type="match status" value="1"/>
</dbReference>
<dbReference type="Pfam" id="PF25954">
    <property type="entry name" value="Beta-barrel_RND_2"/>
    <property type="match status" value="1"/>
</dbReference>
<dbReference type="Gene3D" id="2.40.420.20">
    <property type="match status" value="1"/>
</dbReference>
<dbReference type="InterPro" id="IPR058792">
    <property type="entry name" value="Beta-barrel_RND_2"/>
</dbReference>
<dbReference type="GO" id="GO:0016020">
    <property type="term" value="C:membrane"/>
    <property type="evidence" value="ECO:0007669"/>
    <property type="project" value="InterPro"/>
</dbReference>
<feature type="domain" description="CzcB-like barrel-sandwich hybrid" evidence="4">
    <location>
        <begin position="68"/>
        <end position="207"/>
    </location>
</feature>
<dbReference type="GO" id="GO:0060003">
    <property type="term" value="P:copper ion export"/>
    <property type="evidence" value="ECO:0007669"/>
    <property type="project" value="TreeGrafter"/>
</dbReference>
<evidence type="ECO:0000313" key="5">
    <source>
        <dbReference type="EMBL" id="AWL10056.1"/>
    </source>
</evidence>
<dbReference type="PROSITE" id="PS51257">
    <property type="entry name" value="PROKAR_LIPOPROTEIN"/>
    <property type="match status" value="1"/>
</dbReference>